<keyword evidence="2" id="KW-1185">Reference proteome</keyword>
<reference evidence="1" key="3">
    <citation type="submission" date="2025-09" db="UniProtKB">
        <authorList>
            <consortium name="Ensembl"/>
        </authorList>
    </citation>
    <scope>IDENTIFICATION</scope>
</reference>
<dbReference type="AlphaFoldDB" id="F6R157"/>
<proteinExistence type="predicted"/>
<evidence type="ECO:0000313" key="2">
    <source>
        <dbReference type="Proteomes" id="UP000008144"/>
    </source>
</evidence>
<reference evidence="2" key="1">
    <citation type="journal article" date="2002" name="Science">
        <title>The draft genome of Ciona intestinalis: insights into chordate and vertebrate origins.</title>
        <authorList>
            <person name="Dehal P."/>
            <person name="Satou Y."/>
            <person name="Campbell R.K."/>
            <person name="Chapman J."/>
            <person name="Degnan B."/>
            <person name="De Tomaso A."/>
            <person name="Davidson B."/>
            <person name="Di Gregorio A."/>
            <person name="Gelpke M."/>
            <person name="Goodstein D.M."/>
            <person name="Harafuji N."/>
            <person name="Hastings K.E."/>
            <person name="Ho I."/>
            <person name="Hotta K."/>
            <person name="Huang W."/>
            <person name="Kawashima T."/>
            <person name="Lemaire P."/>
            <person name="Martinez D."/>
            <person name="Meinertzhagen I.A."/>
            <person name="Necula S."/>
            <person name="Nonaka M."/>
            <person name="Putnam N."/>
            <person name="Rash S."/>
            <person name="Saiga H."/>
            <person name="Satake M."/>
            <person name="Terry A."/>
            <person name="Yamada L."/>
            <person name="Wang H.G."/>
            <person name="Awazu S."/>
            <person name="Azumi K."/>
            <person name="Boore J."/>
            <person name="Branno M."/>
            <person name="Chin-Bow S."/>
            <person name="DeSantis R."/>
            <person name="Doyle S."/>
            <person name="Francino P."/>
            <person name="Keys D.N."/>
            <person name="Haga S."/>
            <person name="Hayashi H."/>
            <person name="Hino K."/>
            <person name="Imai K.S."/>
            <person name="Inaba K."/>
            <person name="Kano S."/>
            <person name="Kobayashi K."/>
            <person name="Kobayashi M."/>
            <person name="Lee B.I."/>
            <person name="Makabe K.W."/>
            <person name="Manohar C."/>
            <person name="Matassi G."/>
            <person name="Medina M."/>
            <person name="Mochizuki Y."/>
            <person name="Mount S."/>
            <person name="Morishita T."/>
            <person name="Miura S."/>
            <person name="Nakayama A."/>
            <person name="Nishizaka S."/>
            <person name="Nomoto H."/>
            <person name="Ohta F."/>
            <person name="Oishi K."/>
            <person name="Rigoutsos I."/>
            <person name="Sano M."/>
            <person name="Sasaki A."/>
            <person name="Sasakura Y."/>
            <person name="Shoguchi E."/>
            <person name="Shin-i T."/>
            <person name="Spagnuolo A."/>
            <person name="Stainier D."/>
            <person name="Suzuki M.M."/>
            <person name="Tassy O."/>
            <person name="Takatori N."/>
            <person name="Tokuoka M."/>
            <person name="Yagi K."/>
            <person name="Yoshizaki F."/>
            <person name="Wada S."/>
            <person name="Zhang C."/>
            <person name="Hyatt P.D."/>
            <person name="Larimer F."/>
            <person name="Detter C."/>
            <person name="Doggett N."/>
            <person name="Glavina T."/>
            <person name="Hawkins T."/>
            <person name="Richardson P."/>
            <person name="Lucas S."/>
            <person name="Kohara Y."/>
            <person name="Levine M."/>
            <person name="Satoh N."/>
            <person name="Rokhsar D.S."/>
        </authorList>
    </citation>
    <scope>NUCLEOTIDE SEQUENCE [LARGE SCALE GENOMIC DNA]</scope>
</reference>
<accession>F6R157</accession>
<protein>
    <submittedName>
        <fullName evidence="1">Uncharacterized protein</fullName>
    </submittedName>
</protein>
<evidence type="ECO:0000313" key="1">
    <source>
        <dbReference type="Ensembl" id="ENSCINP00000001535.3"/>
    </source>
</evidence>
<name>F6R157_CIOIN</name>
<dbReference type="HOGENOM" id="CLU_2811612_0_0_1"/>
<reference evidence="1" key="2">
    <citation type="submission" date="2025-08" db="UniProtKB">
        <authorList>
            <consortium name="Ensembl"/>
        </authorList>
    </citation>
    <scope>IDENTIFICATION</scope>
</reference>
<dbReference type="InParanoid" id="F6R157"/>
<organism evidence="1 2">
    <name type="scientific">Ciona intestinalis</name>
    <name type="common">Transparent sea squirt</name>
    <name type="synonym">Ascidia intestinalis</name>
    <dbReference type="NCBI Taxonomy" id="7719"/>
    <lineage>
        <taxon>Eukaryota</taxon>
        <taxon>Metazoa</taxon>
        <taxon>Chordata</taxon>
        <taxon>Tunicata</taxon>
        <taxon>Ascidiacea</taxon>
        <taxon>Phlebobranchia</taxon>
        <taxon>Cionidae</taxon>
        <taxon>Ciona</taxon>
    </lineage>
</organism>
<dbReference type="Proteomes" id="UP000008144">
    <property type="component" value="Unassembled WGS sequence"/>
</dbReference>
<dbReference type="Ensembl" id="ENSCINT00000001535.3">
    <property type="protein sequence ID" value="ENSCINP00000001535.3"/>
    <property type="gene ID" value="ENSCING00000000843.3"/>
</dbReference>
<sequence>MMLSNTQPRLARRNVLRTKINPNICKRFYTTTNRYNSFKSSAKVMIIAFRSICGGQWMGRTRRILVC</sequence>